<feature type="domain" description="Aminoglycoside phosphotransferase" evidence="1">
    <location>
        <begin position="33"/>
        <end position="259"/>
    </location>
</feature>
<gene>
    <name evidence="2" type="ORF">GCM10009721_21980</name>
</gene>
<evidence type="ECO:0000313" key="3">
    <source>
        <dbReference type="Proteomes" id="UP000623461"/>
    </source>
</evidence>
<protein>
    <recommendedName>
        <fullName evidence="1">Aminoglycoside phosphotransferase domain-containing protein</fullName>
    </recommendedName>
</protein>
<dbReference type="RefSeq" id="WP_030195484.1">
    <property type="nucleotide sequence ID" value="NZ_BMNZ01000004.1"/>
</dbReference>
<dbReference type="Proteomes" id="UP000623461">
    <property type="component" value="Unassembled WGS sequence"/>
</dbReference>
<accession>A0ABQ2HYC7</accession>
<organism evidence="2 3">
    <name type="scientific">Terrabacter tumescens</name>
    <dbReference type="NCBI Taxonomy" id="60443"/>
    <lineage>
        <taxon>Bacteria</taxon>
        <taxon>Bacillati</taxon>
        <taxon>Actinomycetota</taxon>
        <taxon>Actinomycetes</taxon>
        <taxon>Micrococcales</taxon>
        <taxon>Intrasporangiaceae</taxon>
        <taxon>Terrabacter</taxon>
    </lineage>
</organism>
<proteinExistence type="predicted"/>
<keyword evidence="3" id="KW-1185">Reference proteome</keyword>
<dbReference type="SUPFAM" id="SSF56112">
    <property type="entry name" value="Protein kinase-like (PK-like)"/>
    <property type="match status" value="1"/>
</dbReference>
<dbReference type="Pfam" id="PF01636">
    <property type="entry name" value="APH"/>
    <property type="match status" value="1"/>
</dbReference>
<comment type="caution">
    <text evidence="2">The sequence shown here is derived from an EMBL/GenBank/DDBJ whole genome shotgun (WGS) entry which is preliminary data.</text>
</comment>
<reference evidence="3" key="1">
    <citation type="journal article" date="2019" name="Int. J. Syst. Evol. Microbiol.">
        <title>The Global Catalogue of Microorganisms (GCM) 10K type strain sequencing project: providing services to taxonomists for standard genome sequencing and annotation.</title>
        <authorList>
            <consortium name="The Broad Institute Genomics Platform"/>
            <consortium name="The Broad Institute Genome Sequencing Center for Infectious Disease"/>
            <person name="Wu L."/>
            <person name="Ma J."/>
        </authorList>
    </citation>
    <scope>NUCLEOTIDE SEQUENCE [LARGE SCALE GENOMIC DNA]</scope>
    <source>
        <strain evidence="3">JCM 1365</strain>
    </source>
</reference>
<evidence type="ECO:0000259" key="1">
    <source>
        <dbReference type="Pfam" id="PF01636"/>
    </source>
</evidence>
<sequence length="376" mass="39512">MTTTSTDPTPDFVAETLAVASDRIGSQLAVVGEPFPGSRRTLVVRARTSDGSTVVVKRYLGDEGAEAYAREASALAALAGFGRTPSLVAECGDPRLVVMDDLGEGQHLADVLLGADEDRAAATLAGWATAVAGLHRAGRQVRDAFEAGVLARSAGPVELDGLPGLLEAAATDWGRLATALDVPVADGAFDVLTTVPGRLRVDASSLSAADMCPDNNLVSDSGLALLDFEFALWRPVVWDAAYLRVPWPTCWCAWSLEAAAADVALGRWREEVGKSWPAVLGPDFDHDLDLATEAWAWLAGSWCLAPLVDGEPRRTNPLKPMPRMPDRVLGLLRTAAAGRALPELADTAAQLARAVEVTYAATDVPLAPAFAGGVLR</sequence>
<evidence type="ECO:0000313" key="2">
    <source>
        <dbReference type="EMBL" id="GGM95228.1"/>
    </source>
</evidence>
<dbReference type="InterPro" id="IPR002575">
    <property type="entry name" value="Aminoglycoside_PTrfase"/>
</dbReference>
<dbReference type="EMBL" id="BMNZ01000004">
    <property type="protein sequence ID" value="GGM95228.1"/>
    <property type="molecule type" value="Genomic_DNA"/>
</dbReference>
<name>A0ABQ2HYC7_9MICO</name>
<dbReference type="InterPro" id="IPR011009">
    <property type="entry name" value="Kinase-like_dom_sf"/>
</dbReference>